<proteinExistence type="predicted"/>
<organism evidence="3 4">
    <name type="scientific">Methylorubrum populi</name>
    <dbReference type="NCBI Taxonomy" id="223967"/>
    <lineage>
        <taxon>Bacteria</taxon>
        <taxon>Pseudomonadati</taxon>
        <taxon>Pseudomonadota</taxon>
        <taxon>Alphaproteobacteria</taxon>
        <taxon>Hyphomicrobiales</taxon>
        <taxon>Methylobacteriaceae</taxon>
        <taxon>Methylorubrum</taxon>
    </lineage>
</organism>
<protein>
    <submittedName>
        <fullName evidence="3">Helix-turn-helix motif</fullName>
    </submittedName>
</protein>
<comment type="caution">
    <text evidence="3">The sequence shown here is derived from an EMBL/GenBank/DDBJ whole genome shotgun (WGS) entry which is preliminary data.</text>
</comment>
<gene>
    <name evidence="3" type="ORF">F8B43_3308</name>
</gene>
<evidence type="ECO:0000313" key="3">
    <source>
        <dbReference type="EMBL" id="KAB7785275.1"/>
    </source>
</evidence>
<dbReference type="CDD" id="cd00093">
    <property type="entry name" value="HTH_XRE"/>
    <property type="match status" value="1"/>
</dbReference>
<reference evidence="3 4" key="1">
    <citation type="submission" date="2019-10" db="EMBL/GenBank/DDBJ databases">
        <title>Draft Genome Sequence of the Caffeine Degrading Methylotroph Methylorubrum populi PINKEL.</title>
        <authorList>
            <person name="Dawson S.C."/>
            <person name="Zhang X."/>
            <person name="Wright M.E."/>
            <person name="Sharma G."/>
            <person name="Langner J.T."/>
            <person name="Ditty J.L."/>
            <person name="Subuyuj G.A."/>
        </authorList>
    </citation>
    <scope>NUCLEOTIDE SEQUENCE [LARGE SCALE GENOMIC DNA]</scope>
    <source>
        <strain evidence="3 4">Pinkel</strain>
    </source>
</reference>
<sequence length="141" mass="15760">MMDVRAIRNDDDLTWALREVEAYFDREPEVGSPEAERFDVLAALIEAYETKHYPVPESDPIDILSSAIAERGHSQAELAELLGSRSRASEILGRKRGMTLEQIRTISNAWKIPIAALAKPYPLSGETAPRRKRKRDVSAAA</sequence>
<dbReference type="EMBL" id="WEKV01000010">
    <property type="protein sequence ID" value="KAB7785275.1"/>
    <property type="molecule type" value="Genomic_DNA"/>
</dbReference>
<dbReference type="GO" id="GO:0006355">
    <property type="term" value="P:regulation of DNA-templated transcription"/>
    <property type="evidence" value="ECO:0007669"/>
    <property type="project" value="InterPro"/>
</dbReference>
<dbReference type="RefSeq" id="WP_152277622.1">
    <property type="nucleotide sequence ID" value="NZ_WEKV01000010.1"/>
</dbReference>
<feature type="region of interest" description="Disordered" evidence="1">
    <location>
        <begin position="122"/>
        <end position="141"/>
    </location>
</feature>
<feature type="domain" description="HTH cro/C1-type" evidence="2">
    <location>
        <begin position="64"/>
        <end position="117"/>
    </location>
</feature>
<name>A0A833J5Z7_9HYPH</name>
<dbReference type="Gene3D" id="1.10.260.40">
    <property type="entry name" value="lambda repressor-like DNA-binding domains"/>
    <property type="match status" value="1"/>
</dbReference>
<accession>A0A833J5Z7</accession>
<dbReference type="SUPFAM" id="SSF47413">
    <property type="entry name" value="lambda repressor-like DNA-binding domains"/>
    <property type="match status" value="1"/>
</dbReference>
<dbReference type="GO" id="GO:0001046">
    <property type="term" value="F:core promoter sequence-specific DNA binding"/>
    <property type="evidence" value="ECO:0007669"/>
    <property type="project" value="TreeGrafter"/>
</dbReference>
<evidence type="ECO:0000256" key="1">
    <source>
        <dbReference type="SAM" id="MobiDB-lite"/>
    </source>
</evidence>
<dbReference type="PANTHER" id="PTHR40455:SF1">
    <property type="entry name" value="ANTITOXIN HIGA"/>
    <property type="match status" value="1"/>
</dbReference>
<evidence type="ECO:0000313" key="4">
    <source>
        <dbReference type="Proteomes" id="UP000469949"/>
    </source>
</evidence>
<dbReference type="InterPro" id="IPR010982">
    <property type="entry name" value="Lambda_DNA-bd_dom_sf"/>
</dbReference>
<dbReference type="PROSITE" id="PS50943">
    <property type="entry name" value="HTH_CROC1"/>
    <property type="match status" value="1"/>
</dbReference>
<dbReference type="PANTHER" id="PTHR40455">
    <property type="entry name" value="ANTITOXIN HIGA"/>
    <property type="match status" value="1"/>
</dbReference>
<dbReference type="Proteomes" id="UP000469949">
    <property type="component" value="Unassembled WGS sequence"/>
</dbReference>
<dbReference type="InterPro" id="IPR039060">
    <property type="entry name" value="Antitox_HigA"/>
</dbReference>
<dbReference type="AlphaFoldDB" id="A0A833J5Z7"/>
<evidence type="ECO:0000259" key="2">
    <source>
        <dbReference type="PROSITE" id="PS50943"/>
    </source>
</evidence>
<dbReference type="InterPro" id="IPR001387">
    <property type="entry name" value="Cro/C1-type_HTH"/>
</dbReference>